<sequence>MEFLQSIKEPYQAVLDEKWRDMEKYYNDLSEDPMGSLGALFCPISVDRDTAFHLAVYGGGKQPLCCLLELVERQNFVMDDVFIKNIYGNTVLHEAAISGNLEARKDGASILQAAVQGEHFGTALELLDLDEELANLKYTIGTSLYMLSKIPSIFKRGRKMNIFKKLLYCCLPVGNDRDDDAENIEYKVKPRNRETNSGGNDNDCCLSKVEYEAIEKGRKKEEDDYNARKDFKLYLQME</sequence>
<dbReference type="Proteomes" id="UP001280121">
    <property type="component" value="Unassembled WGS sequence"/>
</dbReference>
<dbReference type="InterPro" id="IPR036770">
    <property type="entry name" value="Ankyrin_rpt-contain_sf"/>
</dbReference>
<evidence type="ECO:0000313" key="1">
    <source>
        <dbReference type="EMBL" id="KAK2650646.1"/>
    </source>
</evidence>
<evidence type="ECO:0000313" key="2">
    <source>
        <dbReference type="Proteomes" id="UP001280121"/>
    </source>
</evidence>
<dbReference type="AlphaFoldDB" id="A0AAD9UAI0"/>
<gene>
    <name evidence="1" type="ORF">Ddye_018135</name>
</gene>
<organism evidence="1 2">
    <name type="scientific">Dipteronia dyeriana</name>
    <dbReference type="NCBI Taxonomy" id="168575"/>
    <lineage>
        <taxon>Eukaryota</taxon>
        <taxon>Viridiplantae</taxon>
        <taxon>Streptophyta</taxon>
        <taxon>Embryophyta</taxon>
        <taxon>Tracheophyta</taxon>
        <taxon>Spermatophyta</taxon>
        <taxon>Magnoliopsida</taxon>
        <taxon>eudicotyledons</taxon>
        <taxon>Gunneridae</taxon>
        <taxon>Pentapetalae</taxon>
        <taxon>rosids</taxon>
        <taxon>malvids</taxon>
        <taxon>Sapindales</taxon>
        <taxon>Sapindaceae</taxon>
        <taxon>Hippocastanoideae</taxon>
        <taxon>Acereae</taxon>
        <taxon>Dipteronia</taxon>
    </lineage>
</organism>
<dbReference type="SUPFAM" id="SSF48403">
    <property type="entry name" value="Ankyrin repeat"/>
    <property type="match status" value="1"/>
</dbReference>
<reference evidence="1" key="1">
    <citation type="journal article" date="2023" name="Plant J.">
        <title>Genome sequences and population genomics provide insights into the demographic history, inbreeding, and mutation load of two 'living fossil' tree species of Dipteronia.</title>
        <authorList>
            <person name="Feng Y."/>
            <person name="Comes H.P."/>
            <person name="Chen J."/>
            <person name="Zhu S."/>
            <person name="Lu R."/>
            <person name="Zhang X."/>
            <person name="Li P."/>
            <person name="Qiu J."/>
            <person name="Olsen K.M."/>
            <person name="Qiu Y."/>
        </authorList>
    </citation>
    <scope>NUCLEOTIDE SEQUENCE</scope>
    <source>
        <strain evidence="1">KIB01</strain>
    </source>
</reference>
<comment type="caution">
    <text evidence="1">The sequence shown here is derived from an EMBL/GenBank/DDBJ whole genome shotgun (WGS) entry which is preliminary data.</text>
</comment>
<proteinExistence type="predicted"/>
<protein>
    <submittedName>
        <fullName evidence="1">Uncharacterized protein</fullName>
    </submittedName>
</protein>
<name>A0AAD9UAI0_9ROSI</name>
<accession>A0AAD9UAI0</accession>
<keyword evidence="2" id="KW-1185">Reference proteome</keyword>
<dbReference type="Gene3D" id="1.25.40.20">
    <property type="entry name" value="Ankyrin repeat-containing domain"/>
    <property type="match status" value="1"/>
</dbReference>
<dbReference type="EMBL" id="JANJYI010000005">
    <property type="protein sequence ID" value="KAK2650646.1"/>
    <property type="molecule type" value="Genomic_DNA"/>
</dbReference>